<evidence type="ECO:0000256" key="1">
    <source>
        <dbReference type="ARBA" id="ARBA00038376"/>
    </source>
</evidence>
<proteinExistence type="inferred from homology"/>
<evidence type="ECO:0000313" key="3">
    <source>
        <dbReference type="Proteomes" id="UP001201262"/>
    </source>
</evidence>
<organism evidence="2 3">
    <name type="scientific">Talaromyces proteolyticus</name>
    <dbReference type="NCBI Taxonomy" id="1131652"/>
    <lineage>
        <taxon>Eukaryota</taxon>
        <taxon>Fungi</taxon>
        <taxon>Dikarya</taxon>
        <taxon>Ascomycota</taxon>
        <taxon>Pezizomycotina</taxon>
        <taxon>Eurotiomycetes</taxon>
        <taxon>Eurotiomycetidae</taxon>
        <taxon>Eurotiales</taxon>
        <taxon>Trichocomaceae</taxon>
        <taxon>Talaromyces</taxon>
        <taxon>Talaromyces sect. Bacilispori</taxon>
    </lineage>
</organism>
<dbReference type="PANTHER" id="PTHR43355:SF2">
    <property type="entry name" value="FLAVIN REDUCTASE (NADPH)"/>
    <property type="match status" value="1"/>
</dbReference>
<dbReference type="InterPro" id="IPR036291">
    <property type="entry name" value="NAD(P)-bd_dom_sf"/>
</dbReference>
<dbReference type="GO" id="GO:0004074">
    <property type="term" value="F:biliverdin reductase [NAD(P)H] activity"/>
    <property type="evidence" value="ECO:0007669"/>
    <property type="project" value="TreeGrafter"/>
</dbReference>
<keyword evidence="3" id="KW-1185">Reference proteome</keyword>
<gene>
    <name evidence="2" type="ORF">BGW36DRAFT_368389</name>
</gene>
<dbReference type="RefSeq" id="XP_046078542.1">
    <property type="nucleotide sequence ID" value="XM_046214988.1"/>
</dbReference>
<evidence type="ECO:0008006" key="4">
    <source>
        <dbReference type="Google" id="ProtNLM"/>
    </source>
</evidence>
<dbReference type="GO" id="GO:0042602">
    <property type="term" value="F:riboflavin reductase (NADPH) activity"/>
    <property type="evidence" value="ECO:0007669"/>
    <property type="project" value="TreeGrafter"/>
</dbReference>
<dbReference type="EMBL" id="JAJTJA010000001">
    <property type="protein sequence ID" value="KAH8705921.1"/>
    <property type="molecule type" value="Genomic_DNA"/>
</dbReference>
<dbReference type="GeneID" id="70245275"/>
<dbReference type="Proteomes" id="UP001201262">
    <property type="component" value="Unassembled WGS sequence"/>
</dbReference>
<sequence length="268" mass="29296">MPTKTIAFFGATGGCTNACLAYLIKSNLDYKAVALARTPQKLKDSLIRQGFTDAVISKKLTIIQGDATDVSDVKRVLLFQQQNGGTRLVDGIVSGLGGSPMIKEGTWFSVTIDNPNVTEQTTTTLVTALKDLYSENDNLKNSKPFVTVISTTGLASENEKEDVPFFFRTLYHYFLAVPHADKRRMEEIVGSTENKHLFKGVVITKPSLLTGDGSLTAGKGLAKVRSGTEDQPAVGYFITRTDVGEWIWEEVCKKGGSEWFGRKVSLTN</sequence>
<reference evidence="2" key="1">
    <citation type="submission" date="2021-12" db="EMBL/GenBank/DDBJ databases">
        <title>Convergent genome expansion in fungi linked to evolution of root-endophyte symbiosis.</title>
        <authorList>
            <consortium name="DOE Joint Genome Institute"/>
            <person name="Ke Y.-H."/>
            <person name="Bonito G."/>
            <person name="Liao H.-L."/>
            <person name="Looney B."/>
            <person name="Rojas-Flechas A."/>
            <person name="Nash J."/>
            <person name="Hameed K."/>
            <person name="Schadt C."/>
            <person name="Martin F."/>
            <person name="Crous P.W."/>
            <person name="Miettinen O."/>
            <person name="Magnuson J.K."/>
            <person name="Labbe J."/>
            <person name="Jacobson D."/>
            <person name="Doktycz M.J."/>
            <person name="Veneault-Fourrey C."/>
            <person name="Kuo A."/>
            <person name="Mondo S."/>
            <person name="Calhoun S."/>
            <person name="Riley R."/>
            <person name="Ohm R."/>
            <person name="LaButti K."/>
            <person name="Andreopoulos B."/>
            <person name="Pangilinan J."/>
            <person name="Nolan M."/>
            <person name="Tritt A."/>
            <person name="Clum A."/>
            <person name="Lipzen A."/>
            <person name="Daum C."/>
            <person name="Barry K."/>
            <person name="Grigoriev I.V."/>
            <person name="Vilgalys R."/>
        </authorList>
    </citation>
    <scope>NUCLEOTIDE SEQUENCE</scope>
    <source>
        <strain evidence="2">PMI_201</strain>
    </source>
</reference>
<comment type="caution">
    <text evidence="2">The sequence shown here is derived from an EMBL/GenBank/DDBJ whole genome shotgun (WGS) entry which is preliminary data.</text>
</comment>
<protein>
    <recommendedName>
        <fullName evidence="4">NAD(P)-binding domain-containing protein</fullName>
    </recommendedName>
</protein>
<dbReference type="PANTHER" id="PTHR43355">
    <property type="entry name" value="FLAVIN REDUCTASE (NADPH)"/>
    <property type="match status" value="1"/>
</dbReference>
<dbReference type="AlphaFoldDB" id="A0AAD4L3I5"/>
<name>A0AAD4L3I5_9EURO</name>
<evidence type="ECO:0000313" key="2">
    <source>
        <dbReference type="EMBL" id="KAH8705921.1"/>
    </source>
</evidence>
<dbReference type="Gene3D" id="3.40.50.720">
    <property type="entry name" value="NAD(P)-binding Rossmann-like Domain"/>
    <property type="match status" value="1"/>
</dbReference>
<dbReference type="PROSITE" id="PS51257">
    <property type="entry name" value="PROKAR_LIPOPROTEIN"/>
    <property type="match status" value="1"/>
</dbReference>
<dbReference type="SUPFAM" id="SSF51735">
    <property type="entry name" value="NAD(P)-binding Rossmann-fold domains"/>
    <property type="match status" value="1"/>
</dbReference>
<accession>A0AAD4L3I5</accession>
<dbReference type="InterPro" id="IPR051606">
    <property type="entry name" value="Polyketide_Oxido-like"/>
</dbReference>
<comment type="similarity">
    <text evidence="1">Belongs to the avfA family.</text>
</comment>